<keyword evidence="3" id="KW-0560">Oxidoreductase</keyword>
<gene>
    <name evidence="7" type="primary">dhaT_3</name>
    <name evidence="7" type="ORF">SCARR_04852</name>
</gene>
<dbReference type="Gene3D" id="3.40.50.1970">
    <property type="match status" value="1"/>
</dbReference>
<comment type="cofactor">
    <cofactor evidence="1">
        <name>Fe cation</name>
        <dbReference type="ChEBI" id="CHEBI:24875"/>
    </cofactor>
</comment>
<dbReference type="InterPro" id="IPR039697">
    <property type="entry name" value="Alcohol_dehydrogenase_Fe"/>
</dbReference>
<dbReference type="PANTHER" id="PTHR11496:SF102">
    <property type="entry name" value="ALCOHOL DEHYDROGENASE 4"/>
    <property type="match status" value="1"/>
</dbReference>
<dbReference type="PANTHER" id="PTHR11496">
    <property type="entry name" value="ALCOHOL DEHYDROGENASE"/>
    <property type="match status" value="1"/>
</dbReference>
<feature type="domain" description="Fe-containing alcohol dehydrogenase-like C-terminal" evidence="6">
    <location>
        <begin position="186"/>
        <end position="381"/>
    </location>
</feature>
<dbReference type="InterPro" id="IPR001670">
    <property type="entry name" value="ADH_Fe/GldA"/>
</dbReference>
<dbReference type="InterPro" id="IPR018211">
    <property type="entry name" value="ADH_Fe_CS"/>
</dbReference>
<keyword evidence="4" id="KW-0520">NAD</keyword>
<reference evidence="7 8" key="1">
    <citation type="submission" date="2019-04" db="EMBL/GenBank/DDBJ databases">
        <authorList>
            <person name="Van Vliet M D."/>
        </authorList>
    </citation>
    <scope>NUCLEOTIDE SEQUENCE [LARGE SCALE GENOMIC DNA]</scope>
    <source>
        <strain evidence="7 8">F21</strain>
    </source>
</reference>
<evidence type="ECO:0000313" key="7">
    <source>
        <dbReference type="EMBL" id="VGO22756.1"/>
    </source>
</evidence>
<accession>A0A6C2UV82</accession>
<organism evidence="7 8">
    <name type="scientific">Pontiella sulfatireligans</name>
    <dbReference type="NCBI Taxonomy" id="2750658"/>
    <lineage>
        <taxon>Bacteria</taxon>
        <taxon>Pseudomonadati</taxon>
        <taxon>Kiritimatiellota</taxon>
        <taxon>Kiritimatiellia</taxon>
        <taxon>Kiritimatiellales</taxon>
        <taxon>Pontiellaceae</taxon>
        <taxon>Pontiella</taxon>
    </lineage>
</organism>
<dbReference type="PROSITE" id="PS00913">
    <property type="entry name" value="ADH_IRON_1"/>
    <property type="match status" value="1"/>
</dbReference>
<dbReference type="GO" id="GO:0004022">
    <property type="term" value="F:alcohol dehydrogenase (NAD+) activity"/>
    <property type="evidence" value="ECO:0007669"/>
    <property type="project" value="TreeGrafter"/>
</dbReference>
<evidence type="ECO:0000256" key="3">
    <source>
        <dbReference type="ARBA" id="ARBA00023002"/>
    </source>
</evidence>
<dbReference type="FunFam" id="3.40.50.1970:FF:000003">
    <property type="entry name" value="Alcohol dehydrogenase, iron-containing"/>
    <property type="match status" value="1"/>
</dbReference>
<dbReference type="RefSeq" id="WP_136064368.1">
    <property type="nucleotide sequence ID" value="NZ_CAAHFH010000002.1"/>
</dbReference>
<evidence type="ECO:0000259" key="5">
    <source>
        <dbReference type="Pfam" id="PF00465"/>
    </source>
</evidence>
<protein>
    <submittedName>
        <fullName evidence="7">1,3-propanediol dehydrogenase</fullName>
    </submittedName>
</protein>
<dbReference type="GO" id="GO:0046872">
    <property type="term" value="F:metal ion binding"/>
    <property type="evidence" value="ECO:0007669"/>
    <property type="project" value="InterPro"/>
</dbReference>
<dbReference type="Proteomes" id="UP000346198">
    <property type="component" value="Unassembled WGS sequence"/>
</dbReference>
<keyword evidence="8" id="KW-1185">Reference proteome</keyword>
<dbReference type="EMBL" id="CAAHFH010000002">
    <property type="protein sequence ID" value="VGO22756.1"/>
    <property type="molecule type" value="Genomic_DNA"/>
</dbReference>
<evidence type="ECO:0000256" key="1">
    <source>
        <dbReference type="ARBA" id="ARBA00001962"/>
    </source>
</evidence>
<dbReference type="Pfam" id="PF25137">
    <property type="entry name" value="ADH_Fe_C"/>
    <property type="match status" value="1"/>
</dbReference>
<dbReference type="Gene3D" id="1.20.1090.10">
    <property type="entry name" value="Dehydroquinate synthase-like - alpha domain"/>
    <property type="match status" value="1"/>
</dbReference>
<evidence type="ECO:0000256" key="2">
    <source>
        <dbReference type="ARBA" id="ARBA00007358"/>
    </source>
</evidence>
<dbReference type="SUPFAM" id="SSF56796">
    <property type="entry name" value="Dehydroquinate synthase-like"/>
    <property type="match status" value="1"/>
</dbReference>
<evidence type="ECO:0000256" key="4">
    <source>
        <dbReference type="ARBA" id="ARBA00023027"/>
    </source>
</evidence>
<evidence type="ECO:0000313" key="8">
    <source>
        <dbReference type="Proteomes" id="UP000346198"/>
    </source>
</evidence>
<evidence type="ECO:0000259" key="6">
    <source>
        <dbReference type="Pfam" id="PF25137"/>
    </source>
</evidence>
<dbReference type="AlphaFoldDB" id="A0A6C2UV82"/>
<dbReference type="Pfam" id="PF00465">
    <property type="entry name" value="Fe-ADH"/>
    <property type="match status" value="1"/>
</dbReference>
<dbReference type="CDD" id="cd08183">
    <property type="entry name" value="Fe-ADH-like"/>
    <property type="match status" value="1"/>
</dbReference>
<name>A0A6C2UV82_9BACT</name>
<feature type="domain" description="Alcohol dehydrogenase iron-type/glycerol dehydrogenase GldA" evidence="5">
    <location>
        <begin position="9"/>
        <end position="175"/>
    </location>
</feature>
<proteinExistence type="inferred from homology"/>
<sequence length="396" mass="41324">MNFEFATAQRIIFGTGKLKELPELAQPLGRRAALITGTSAERIGPVFQALKNCGANPAAFSIRGEPTTDRIATLVQQARDLGCDYVVAFGGGSVIDAGKAIAALLTNTRDLMDYLEVIGGGEPLTKDPAPCIAIPTTAGTGAEVTRNSVLQSPEHKVKVSMRHPKMLPTVALIDPELTLTMPPEVTASTGLDAFTQLLEAFVSSKSNPLTDGICREGLEKASGSLQHAYMNGNDIKARTDMAAASLFGGLALANAGLGAVHGFAGPIGGMFEAPHGMVCASLLPAVVDTNIQALEDRDATSPALEKYKEAARIVTGSPNATPNELLQWIVDCCMQMMVPGLSDFGISEDDLPAIVEKAKCASSMKGNPVKLTDAELAGILAGSLHPPVDGNATLYL</sequence>
<comment type="similarity">
    <text evidence="2">Belongs to the iron-containing alcohol dehydrogenase family.</text>
</comment>
<dbReference type="InterPro" id="IPR056798">
    <property type="entry name" value="ADH_Fe_C"/>
</dbReference>